<name>H0ZFS4_TAEGU</name>
<keyword evidence="2" id="KW-0819">tRNA processing</keyword>
<evidence type="ECO:0000313" key="5">
    <source>
        <dbReference type="Proteomes" id="UP000007754"/>
    </source>
</evidence>
<dbReference type="GO" id="GO:0030681">
    <property type="term" value="C:multimeric ribonuclease P complex"/>
    <property type="evidence" value="ECO:0007669"/>
    <property type="project" value="TreeGrafter"/>
</dbReference>
<dbReference type="HOGENOM" id="CLU_2746661_0_0_1"/>
<reference evidence="4 5" key="1">
    <citation type="journal article" date="2010" name="Nature">
        <title>The genome of a songbird.</title>
        <authorList>
            <person name="Warren W.C."/>
            <person name="Clayton D.F."/>
            <person name="Ellegren H."/>
            <person name="Arnold A.P."/>
            <person name="Hillier L.W."/>
            <person name="Kunstner A."/>
            <person name="Searle S."/>
            <person name="White S."/>
            <person name="Vilella A.J."/>
            <person name="Fairley S."/>
            <person name="Heger A."/>
            <person name="Kong L."/>
            <person name="Ponting C.P."/>
            <person name="Jarvis E.D."/>
            <person name="Mello C.V."/>
            <person name="Minx P."/>
            <person name="Lovell P."/>
            <person name="Velho T.A."/>
            <person name="Ferris M."/>
            <person name="Balakrishnan C.N."/>
            <person name="Sinha S."/>
            <person name="Blatti C."/>
            <person name="London S.E."/>
            <person name="Li Y."/>
            <person name="Lin Y.C."/>
            <person name="George J."/>
            <person name="Sweedler J."/>
            <person name="Southey B."/>
            <person name="Gunaratne P."/>
            <person name="Watson M."/>
            <person name="Nam K."/>
            <person name="Backstrom N."/>
            <person name="Smeds L."/>
            <person name="Nabholz B."/>
            <person name="Itoh Y."/>
            <person name="Whitney O."/>
            <person name="Pfenning A.R."/>
            <person name="Howard J."/>
            <person name="Volker M."/>
            <person name="Skinner B.M."/>
            <person name="Griffin D.K."/>
            <person name="Ye L."/>
            <person name="McLaren W.M."/>
            <person name="Flicek P."/>
            <person name="Quesada V."/>
            <person name="Velasco G."/>
            <person name="Lopez-Otin C."/>
            <person name="Puente X.S."/>
            <person name="Olender T."/>
            <person name="Lancet D."/>
            <person name="Smit A.F."/>
            <person name="Hubley R."/>
            <person name="Konkel M.K."/>
            <person name="Walker J.A."/>
            <person name="Batzer M.A."/>
            <person name="Gu W."/>
            <person name="Pollock D.D."/>
            <person name="Chen L."/>
            <person name="Cheng Z."/>
            <person name="Eichler E.E."/>
            <person name="Stapley J."/>
            <person name="Slate J."/>
            <person name="Ekblom R."/>
            <person name="Birkhead T."/>
            <person name="Burke T."/>
            <person name="Burt D."/>
            <person name="Scharff C."/>
            <person name="Adam I."/>
            <person name="Richard H."/>
            <person name="Sultan M."/>
            <person name="Soldatov A."/>
            <person name="Lehrach H."/>
            <person name="Edwards S.V."/>
            <person name="Yang S.P."/>
            <person name="Li X."/>
            <person name="Graves T."/>
            <person name="Fulton L."/>
            <person name="Nelson J."/>
            <person name="Chinwalla A."/>
            <person name="Hou S."/>
            <person name="Mardis E.R."/>
            <person name="Wilson R.K."/>
        </authorList>
    </citation>
    <scope>NUCLEOTIDE SEQUENCE [LARGE SCALE GENOMIC DNA]</scope>
</reference>
<dbReference type="GO" id="GO:0033204">
    <property type="term" value="F:ribonuclease P RNA binding"/>
    <property type="evidence" value="ECO:0007669"/>
    <property type="project" value="TreeGrafter"/>
</dbReference>
<dbReference type="InParanoid" id="H0ZFS4"/>
<reference evidence="4" key="3">
    <citation type="submission" date="2025-09" db="UniProtKB">
        <authorList>
            <consortium name="Ensembl"/>
        </authorList>
    </citation>
    <scope>IDENTIFICATION</scope>
</reference>
<dbReference type="Gene3D" id="3.30.70.3250">
    <property type="entry name" value="Ribonuclease P, Pop5 subunit"/>
    <property type="match status" value="1"/>
</dbReference>
<evidence type="ECO:0000313" key="4">
    <source>
        <dbReference type="Ensembl" id="ENSTGUP00000009436.2"/>
    </source>
</evidence>
<evidence type="ECO:0000256" key="2">
    <source>
        <dbReference type="ARBA" id="ARBA00022694"/>
    </source>
</evidence>
<accession>H0ZFS4</accession>
<feature type="compositionally biased region" description="Basic residues" evidence="3">
    <location>
        <begin position="148"/>
        <end position="161"/>
    </location>
</feature>
<feature type="region of interest" description="Disordered" evidence="3">
    <location>
        <begin position="148"/>
        <end position="169"/>
    </location>
</feature>
<dbReference type="PANTHER" id="PTHR15441:SF1">
    <property type="entry name" value="RIBONUCLEASE P PROTEIN SUBUNIT P14"/>
    <property type="match status" value="1"/>
</dbReference>
<reference evidence="4" key="2">
    <citation type="submission" date="2025-08" db="UniProtKB">
        <authorList>
            <consortium name="Ensembl"/>
        </authorList>
    </citation>
    <scope>IDENTIFICATION</scope>
</reference>
<dbReference type="Ensembl" id="ENSTGUT00000009536.2">
    <property type="protein sequence ID" value="ENSTGUP00000009436.2"/>
    <property type="gene ID" value="ENSTGUG00000009157.2"/>
</dbReference>
<dbReference type="Proteomes" id="UP000007754">
    <property type="component" value="Chromosome 12"/>
</dbReference>
<dbReference type="GO" id="GO:0005730">
    <property type="term" value="C:nucleolus"/>
    <property type="evidence" value="ECO:0007669"/>
    <property type="project" value="TreeGrafter"/>
</dbReference>
<dbReference type="PANTHER" id="PTHR15441">
    <property type="entry name" value="RIBONUCLEASE P PROTEIN SUBUNIT P14"/>
    <property type="match status" value="1"/>
</dbReference>
<evidence type="ECO:0000256" key="1">
    <source>
        <dbReference type="ARBA" id="ARBA00010800"/>
    </source>
</evidence>
<dbReference type="GeneTree" id="ENSGT00510000048121"/>
<evidence type="ECO:0000256" key="3">
    <source>
        <dbReference type="SAM" id="MobiDB-lite"/>
    </source>
</evidence>
<comment type="similarity">
    <text evidence="1">Belongs to the eukaryotic/archaeal RNase P protein component 2 family.</text>
</comment>
<dbReference type="Pfam" id="PF01900">
    <property type="entry name" value="RNase_P_Rpp14"/>
    <property type="match status" value="1"/>
</dbReference>
<dbReference type="InterPro" id="IPR038085">
    <property type="entry name" value="Rnp2-like_sf"/>
</dbReference>
<gene>
    <name evidence="4" type="primary">RPP14</name>
</gene>
<dbReference type="SUPFAM" id="SSF160350">
    <property type="entry name" value="Rnp2-like"/>
    <property type="match status" value="1"/>
</dbReference>
<dbReference type="InterPro" id="IPR002759">
    <property type="entry name" value="Pop5/Rpp14/Rnp2-like"/>
</dbReference>
<organism evidence="4 5">
    <name type="scientific">Taeniopygia guttata</name>
    <name type="common">Zebra finch</name>
    <name type="synonym">Poephila guttata</name>
    <dbReference type="NCBI Taxonomy" id="59729"/>
    <lineage>
        <taxon>Eukaryota</taxon>
        <taxon>Metazoa</taxon>
        <taxon>Chordata</taxon>
        <taxon>Craniata</taxon>
        <taxon>Vertebrata</taxon>
        <taxon>Euteleostomi</taxon>
        <taxon>Archelosauria</taxon>
        <taxon>Archosauria</taxon>
        <taxon>Dinosauria</taxon>
        <taxon>Saurischia</taxon>
        <taxon>Theropoda</taxon>
        <taxon>Coelurosauria</taxon>
        <taxon>Aves</taxon>
        <taxon>Neognathae</taxon>
        <taxon>Neoaves</taxon>
        <taxon>Telluraves</taxon>
        <taxon>Australaves</taxon>
        <taxon>Passeriformes</taxon>
        <taxon>Passeroidea</taxon>
        <taxon>Estrildidae</taxon>
        <taxon>Estrildinae</taxon>
        <taxon>Taeniopygia</taxon>
    </lineage>
</organism>
<dbReference type="GO" id="GO:0001682">
    <property type="term" value="P:tRNA 5'-leader removal"/>
    <property type="evidence" value="ECO:0007669"/>
    <property type="project" value="InterPro"/>
</dbReference>
<sequence length="319" mass="33940">MPIFIEQVQDTKMVLSSQLVQTQAARLVLCTSPGRFSCVSLQNGGWAAESLRCLYLVPGATFTGSCLGTDTRAWRTSAGAFLCAGPLRRSVCASGQRWLSPPLPGDSSQTLLSLCSVHGAFGPGARCSGPGSGSGRRAVAMVILTPRGRRRRGGRAARAARRGGEWRRPRSSGACCGARPSITICACACERHPRTGTPNRDPPAPPDPSSLLLTLCSPSRRELPDGGARPNAAQFKQLVVTALRELHGEVGAALPVDVLTYEEKSLSAILRVISSGLVKLWSALTLLGFYQNRRCAFRVLQTSPFLLALSGNSRELALD</sequence>
<proteinExistence type="inferred from homology"/>
<keyword evidence="5" id="KW-1185">Reference proteome</keyword>
<dbReference type="AlphaFoldDB" id="H0ZFS4"/>
<dbReference type="STRING" id="59729.ENSTGUP00000009436"/>
<protein>
    <submittedName>
        <fullName evidence="4">Ribonuclease P/MRP subunit p14</fullName>
    </submittedName>
</protein>